<evidence type="ECO:0000256" key="7">
    <source>
        <dbReference type="ARBA" id="ARBA00022692"/>
    </source>
</evidence>
<sequence length="231" mass="25491">MLVLTPASWWLRLVPLPANVQLGTITGTLWRGEVQGIAYQNLVLPTLEWQLAPWSLFTLRAKVSFHAGSVQQEQQPYMQGTLIAGFSEMQLQQSLLKMPVATVVPMLQLPLPVQATGNLLLQIDQLNLKQGACQQLQGQASWLDAKLQPPTGQWLDLQQLHADLSCEQDLPVLVTDANNVLSLDIRASIKPSGRLTVQGSLKPSADLPEEVHQAMRFVGQPDANGRYSLNF</sequence>
<comment type="subcellular location">
    <subcellularLocation>
        <location evidence="1">Cell inner membrane</location>
    </subcellularLocation>
</comment>
<reference evidence="11 12" key="1">
    <citation type="submission" date="2021-10" db="EMBL/GenBank/DDBJ databases">
        <title>Alishewanella koreense sp. nov. isolated from seawater of southwestern coast in South Korea and the proposal for the reclassification of Rheinheimera perlucida and Rheinheimera tuosuensis as Arsukibacterium perlucida and Arsukibacterium tuosuensis.</title>
        <authorList>
            <person name="Kim K.H."/>
            <person name="Ruan W."/>
            <person name="Kim K.R."/>
            <person name="Baek J.H."/>
            <person name="Jeon C.O."/>
        </authorList>
    </citation>
    <scope>NUCLEOTIDE SEQUENCE [LARGE SCALE GENOMIC DNA]</scope>
    <source>
        <strain evidence="11 12">16-MA</strain>
    </source>
</reference>
<protein>
    <recommendedName>
        <fullName evidence="3">Type II secretion system protein N</fullName>
    </recommendedName>
    <alternativeName>
        <fullName evidence="10">General secretion pathway protein N</fullName>
    </alternativeName>
</protein>
<keyword evidence="7" id="KW-0812">Transmembrane</keyword>
<evidence type="ECO:0000256" key="4">
    <source>
        <dbReference type="ARBA" id="ARBA00022448"/>
    </source>
</evidence>
<evidence type="ECO:0000256" key="10">
    <source>
        <dbReference type="ARBA" id="ARBA00030772"/>
    </source>
</evidence>
<evidence type="ECO:0000256" key="1">
    <source>
        <dbReference type="ARBA" id="ARBA00004533"/>
    </source>
</evidence>
<keyword evidence="8" id="KW-0653">Protein transport</keyword>
<dbReference type="EMBL" id="JAEINI020000006">
    <property type="protein sequence ID" value="MCB5227244.1"/>
    <property type="molecule type" value="Genomic_DNA"/>
</dbReference>
<dbReference type="PROSITE" id="PS01142">
    <property type="entry name" value="T2SP_N"/>
    <property type="match status" value="1"/>
</dbReference>
<dbReference type="RefSeq" id="WP_226751310.1">
    <property type="nucleotide sequence ID" value="NZ_JAEINI020000006.1"/>
</dbReference>
<evidence type="ECO:0000313" key="12">
    <source>
        <dbReference type="Proteomes" id="UP000633814"/>
    </source>
</evidence>
<dbReference type="Pfam" id="PF01203">
    <property type="entry name" value="T2SSN"/>
    <property type="match status" value="1"/>
</dbReference>
<evidence type="ECO:0000256" key="5">
    <source>
        <dbReference type="ARBA" id="ARBA00022475"/>
    </source>
</evidence>
<evidence type="ECO:0000256" key="8">
    <source>
        <dbReference type="ARBA" id="ARBA00022927"/>
    </source>
</evidence>
<name>A0ABS8C4I4_9ALTE</name>
<organism evidence="11 12">
    <name type="scientific">Alishewanella maricola</name>
    <dbReference type="NCBI Taxonomy" id="2795740"/>
    <lineage>
        <taxon>Bacteria</taxon>
        <taxon>Pseudomonadati</taxon>
        <taxon>Pseudomonadota</taxon>
        <taxon>Gammaproteobacteria</taxon>
        <taxon>Alteromonadales</taxon>
        <taxon>Alteromonadaceae</taxon>
        <taxon>Alishewanella</taxon>
    </lineage>
</organism>
<dbReference type="Proteomes" id="UP000633814">
    <property type="component" value="Unassembled WGS sequence"/>
</dbReference>
<evidence type="ECO:0000256" key="2">
    <source>
        <dbReference type="ARBA" id="ARBA00007208"/>
    </source>
</evidence>
<keyword evidence="6" id="KW-0997">Cell inner membrane</keyword>
<comment type="similarity">
    <text evidence="2">Belongs to the GSP N family.</text>
</comment>
<evidence type="ECO:0000313" key="11">
    <source>
        <dbReference type="EMBL" id="MCB5227244.1"/>
    </source>
</evidence>
<keyword evidence="9" id="KW-0472">Membrane</keyword>
<comment type="caution">
    <text evidence="11">The sequence shown here is derived from an EMBL/GenBank/DDBJ whole genome shotgun (WGS) entry which is preliminary data.</text>
</comment>
<proteinExistence type="inferred from homology"/>
<keyword evidence="4" id="KW-0813">Transport</keyword>
<evidence type="ECO:0000256" key="3">
    <source>
        <dbReference type="ARBA" id="ARBA00021563"/>
    </source>
</evidence>
<dbReference type="InterPro" id="IPR000645">
    <property type="entry name" value="T2SS_GspN_CS"/>
</dbReference>
<evidence type="ECO:0000256" key="9">
    <source>
        <dbReference type="ARBA" id="ARBA00023136"/>
    </source>
</evidence>
<keyword evidence="5" id="KW-1003">Cell membrane</keyword>
<keyword evidence="12" id="KW-1185">Reference proteome</keyword>
<evidence type="ECO:0000256" key="6">
    <source>
        <dbReference type="ARBA" id="ARBA00022519"/>
    </source>
</evidence>
<dbReference type="InterPro" id="IPR022792">
    <property type="entry name" value="T2SS_protein-GspN"/>
</dbReference>
<accession>A0ABS8C4I4</accession>
<gene>
    <name evidence="11" type="ORF">JAO78_010510</name>
</gene>